<sequence>MKHNISNPNLVSDEIELGERVKQKVRIVYLNDIVDPELVTSIKDRLNNIDIDHFSVTVTPRKILFHIDVTQSITSNT</sequence>
<organism evidence="2 3">
    <name type="scientific">Niallia alba</name>
    <dbReference type="NCBI Taxonomy" id="2729105"/>
    <lineage>
        <taxon>Bacteria</taxon>
        <taxon>Bacillati</taxon>
        <taxon>Bacillota</taxon>
        <taxon>Bacilli</taxon>
        <taxon>Bacillales</taxon>
        <taxon>Bacillaceae</taxon>
        <taxon>Niallia</taxon>
    </lineage>
</organism>
<dbReference type="GO" id="GO:0009847">
    <property type="term" value="P:spore germination"/>
    <property type="evidence" value="ECO:0007669"/>
    <property type="project" value="InterPro"/>
</dbReference>
<dbReference type="GO" id="GO:0016020">
    <property type="term" value="C:membrane"/>
    <property type="evidence" value="ECO:0007669"/>
    <property type="project" value="InterPro"/>
</dbReference>
<evidence type="ECO:0000313" key="2">
    <source>
        <dbReference type="EMBL" id="NMO76323.1"/>
    </source>
</evidence>
<reference evidence="2 3" key="1">
    <citation type="submission" date="2020-04" db="EMBL/GenBank/DDBJ databases">
        <title>Bacillus sp. UniB3 isolated from commercial digestive syrup.</title>
        <authorList>
            <person name="Thorat V."/>
            <person name="Kirdat K."/>
            <person name="Tiwarekar B."/>
            <person name="Yadav A."/>
        </authorList>
    </citation>
    <scope>NUCLEOTIDE SEQUENCE [LARGE SCALE GENOMIC DNA]</scope>
    <source>
        <strain evidence="2 3">UniB3</strain>
    </source>
</reference>
<dbReference type="Pfam" id="PF03323">
    <property type="entry name" value="GerA"/>
    <property type="match status" value="1"/>
</dbReference>
<gene>
    <name evidence="2" type="ORF">HHU08_04750</name>
</gene>
<evidence type="ECO:0000256" key="1">
    <source>
        <dbReference type="ARBA" id="ARBA00023136"/>
    </source>
</evidence>
<dbReference type="InterPro" id="IPR004995">
    <property type="entry name" value="Spore_Ger"/>
</dbReference>
<keyword evidence="1" id="KW-0472">Membrane</keyword>
<comment type="caution">
    <text evidence="2">The sequence shown here is derived from an EMBL/GenBank/DDBJ whole genome shotgun (WGS) entry which is preliminary data.</text>
</comment>
<accession>A0A7Y0PKX8</accession>
<name>A0A7Y0PKX8_9BACI</name>
<evidence type="ECO:0000313" key="3">
    <source>
        <dbReference type="Proteomes" id="UP000588491"/>
    </source>
</evidence>
<protein>
    <submittedName>
        <fullName evidence="2">Spore germination protein</fullName>
    </submittedName>
</protein>
<dbReference type="EMBL" id="JABBPK010000001">
    <property type="protein sequence ID" value="NMO76323.1"/>
    <property type="molecule type" value="Genomic_DNA"/>
</dbReference>
<dbReference type="Proteomes" id="UP000588491">
    <property type="component" value="Unassembled WGS sequence"/>
</dbReference>
<proteinExistence type="predicted"/>
<keyword evidence="3" id="KW-1185">Reference proteome</keyword>
<dbReference type="AlphaFoldDB" id="A0A7Y0PKX8"/>